<dbReference type="PROSITE" id="PS50249">
    <property type="entry name" value="MPN"/>
    <property type="match status" value="1"/>
</dbReference>
<dbReference type="OrthoDB" id="25498at2759"/>
<dbReference type="AlphaFoldDB" id="A0A7R9M1F1"/>
<comment type="subcellular location">
    <subcellularLocation>
        <location evidence="4">Cytoplasm</location>
    </subcellularLocation>
</comment>
<keyword evidence="7" id="KW-1185">Reference proteome</keyword>
<name>A0A7R9M1F1_9ACAR</name>
<evidence type="ECO:0000256" key="2">
    <source>
        <dbReference type="ARBA" id="ARBA00022540"/>
    </source>
</evidence>
<comment type="function">
    <text evidence="4">Component of the eukaryotic translation initiation factor 3 (eIF-3) complex, which is involved in protein synthesis of a specialized repertoire of mRNAs and, together with other initiation factors, stimulates binding of mRNA and methionyl-tRNAi to the 40S ribosome. The eIF-3 complex specifically targets and initiates translation of a subset of mRNAs involved in cell proliferation.</text>
</comment>
<evidence type="ECO:0000313" key="7">
    <source>
        <dbReference type="Proteomes" id="UP000728032"/>
    </source>
</evidence>
<keyword evidence="1 4" id="KW-0963">Cytoplasm</keyword>
<dbReference type="PANTHER" id="PTHR10540">
    <property type="entry name" value="EUKARYOTIC TRANSLATION INITIATION FACTOR 3 SUBUNIT F-RELATED"/>
    <property type="match status" value="1"/>
</dbReference>
<gene>
    <name evidence="6" type="ORF">ONB1V03_LOCUS8468</name>
</gene>
<dbReference type="GO" id="GO:0071541">
    <property type="term" value="C:eukaryotic translation initiation factor 3 complex, eIF3m"/>
    <property type="evidence" value="ECO:0007669"/>
    <property type="project" value="TreeGrafter"/>
</dbReference>
<keyword evidence="2 4" id="KW-0396">Initiation factor</keyword>
<dbReference type="GO" id="GO:0003743">
    <property type="term" value="F:translation initiation factor activity"/>
    <property type="evidence" value="ECO:0007669"/>
    <property type="project" value="UniProtKB-UniRule"/>
</dbReference>
<dbReference type="InterPro" id="IPR024969">
    <property type="entry name" value="EIF3F/CSN6-like_C"/>
</dbReference>
<dbReference type="Proteomes" id="UP000728032">
    <property type="component" value="Unassembled WGS sequence"/>
</dbReference>
<evidence type="ECO:0000313" key="6">
    <source>
        <dbReference type="EMBL" id="CAD7651759.1"/>
    </source>
</evidence>
<evidence type="ECO:0000256" key="1">
    <source>
        <dbReference type="ARBA" id="ARBA00022490"/>
    </source>
</evidence>
<evidence type="ECO:0000259" key="5">
    <source>
        <dbReference type="PROSITE" id="PS50249"/>
    </source>
</evidence>
<protein>
    <recommendedName>
        <fullName evidence="4">Eukaryotic translation initiation factor 3 subunit F</fullName>
        <shortName evidence="4">eIF3f</shortName>
    </recommendedName>
    <alternativeName>
        <fullName evidence="4">Eukaryotic translation initiation factor 3 subunit 5</fullName>
    </alternativeName>
</protein>
<proteinExistence type="inferred from homology"/>
<feature type="domain" description="MPN" evidence="5">
    <location>
        <begin position="6"/>
        <end position="136"/>
    </location>
</feature>
<sequence>MTSITVRIHPVVLFNIVDIYQRRNHDANRVIGTLLGSQDKSGNVEVSNSFVVQHREANNEVAIDIEVAKELFELHRKVNPNETIVGWFATGGGEVNEYSVVIHDYYSRETSNPIHLTVDPSERNLNVKAYVSTPFGVPGKTTGTMFSLLTDVSIAAGYEPEMIGLRACMLASGLQTFGIAKKMDSELDMIVQTSQKAQELIQTILAFIDDNILSGNKSIPSNSNDIGRQLMATIESIIPFGGDDDDSLNANLKDLLMVVYLTNLTKTQLMLNEKLSLLQIN</sequence>
<dbReference type="Pfam" id="PF13012">
    <property type="entry name" value="MitMem_reg"/>
    <property type="match status" value="1"/>
</dbReference>
<dbReference type="CDD" id="cd08064">
    <property type="entry name" value="MPN_eIF3f"/>
    <property type="match status" value="1"/>
</dbReference>
<comment type="similarity">
    <text evidence="4">Belongs to the eIF-3 subunit F family.</text>
</comment>
<accession>A0A7R9M1F1</accession>
<dbReference type="GO" id="GO:0033290">
    <property type="term" value="C:eukaryotic 48S preinitiation complex"/>
    <property type="evidence" value="ECO:0007669"/>
    <property type="project" value="UniProtKB-UniRule"/>
</dbReference>
<comment type="subunit">
    <text evidence="4">Component of the eukaryotic translation initiation factor 3 (eIF-3) complex.</text>
</comment>
<dbReference type="InterPro" id="IPR000555">
    <property type="entry name" value="JAMM/MPN+_dom"/>
</dbReference>
<dbReference type="SMART" id="SM00232">
    <property type="entry name" value="JAB_MPN"/>
    <property type="match status" value="1"/>
</dbReference>
<dbReference type="Pfam" id="PF01398">
    <property type="entry name" value="JAB"/>
    <property type="match status" value="1"/>
</dbReference>
<dbReference type="Gene3D" id="3.40.140.10">
    <property type="entry name" value="Cytidine Deaminase, domain 2"/>
    <property type="match status" value="1"/>
</dbReference>
<dbReference type="InterPro" id="IPR027531">
    <property type="entry name" value="eIF3f"/>
</dbReference>
<evidence type="ECO:0000256" key="4">
    <source>
        <dbReference type="HAMAP-Rule" id="MF_03005"/>
    </source>
</evidence>
<evidence type="ECO:0000256" key="3">
    <source>
        <dbReference type="ARBA" id="ARBA00022917"/>
    </source>
</evidence>
<dbReference type="GO" id="GO:0031369">
    <property type="term" value="F:translation initiation factor binding"/>
    <property type="evidence" value="ECO:0007669"/>
    <property type="project" value="InterPro"/>
</dbReference>
<reference evidence="6" key="1">
    <citation type="submission" date="2020-11" db="EMBL/GenBank/DDBJ databases">
        <authorList>
            <person name="Tran Van P."/>
        </authorList>
    </citation>
    <scope>NUCLEOTIDE SEQUENCE</scope>
</reference>
<dbReference type="InterPro" id="IPR037518">
    <property type="entry name" value="MPN"/>
</dbReference>
<keyword evidence="3 4" id="KW-0648">Protein biosynthesis</keyword>
<dbReference type="GO" id="GO:0016282">
    <property type="term" value="C:eukaryotic 43S preinitiation complex"/>
    <property type="evidence" value="ECO:0007669"/>
    <property type="project" value="UniProtKB-UniRule"/>
</dbReference>
<dbReference type="EMBL" id="OC919675">
    <property type="protein sequence ID" value="CAD7651759.1"/>
    <property type="molecule type" value="Genomic_DNA"/>
</dbReference>
<dbReference type="EMBL" id="CAJPVJ010004850">
    <property type="protein sequence ID" value="CAG2168984.1"/>
    <property type="molecule type" value="Genomic_DNA"/>
</dbReference>
<organism evidence="6">
    <name type="scientific">Oppiella nova</name>
    <dbReference type="NCBI Taxonomy" id="334625"/>
    <lineage>
        <taxon>Eukaryota</taxon>
        <taxon>Metazoa</taxon>
        <taxon>Ecdysozoa</taxon>
        <taxon>Arthropoda</taxon>
        <taxon>Chelicerata</taxon>
        <taxon>Arachnida</taxon>
        <taxon>Acari</taxon>
        <taxon>Acariformes</taxon>
        <taxon>Sarcoptiformes</taxon>
        <taxon>Oribatida</taxon>
        <taxon>Brachypylina</taxon>
        <taxon>Oppioidea</taxon>
        <taxon>Oppiidae</taxon>
        <taxon>Oppiella</taxon>
    </lineage>
</organism>
<dbReference type="GO" id="GO:0008237">
    <property type="term" value="F:metallopeptidase activity"/>
    <property type="evidence" value="ECO:0007669"/>
    <property type="project" value="InterPro"/>
</dbReference>
<dbReference type="HAMAP" id="MF_03005">
    <property type="entry name" value="eIF3f"/>
    <property type="match status" value="1"/>
</dbReference>
<dbReference type="PANTHER" id="PTHR10540:SF6">
    <property type="entry name" value="EUKARYOTIC TRANSLATION INITIATION FACTOR 3 SUBUNIT F"/>
    <property type="match status" value="1"/>
</dbReference>
<dbReference type="GO" id="GO:0001732">
    <property type="term" value="P:formation of cytoplasmic translation initiation complex"/>
    <property type="evidence" value="ECO:0007669"/>
    <property type="project" value="UniProtKB-UniRule"/>
</dbReference>